<dbReference type="EMBL" id="LJCO01000008">
    <property type="protein sequence ID" value="KPV45708.1"/>
    <property type="molecule type" value="Genomic_DNA"/>
</dbReference>
<protein>
    <submittedName>
        <fullName evidence="1">Uncharacterized protein</fullName>
    </submittedName>
</protein>
<accession>A0A0P9GWK7</accession>
<proteinExistence type="predicted"/>
<keyword evidence="2" id="KW-1185">Reference proteome</keyword>
<comment type="caution">
    <text evidence="1">The sequence shown here is derived from an EMBL/GenBank/DDBJ whole genome shotgun (WGS) entry which is preliminary data.</text>
</comment>
<dbReference type="PATRIC" id="fig|471514.4.peg.423"/>
<name>A0A0P9GWK7_9BACL</name>
<organism evidence="1 2">
    <name type="scientific">Alicyclobacillus ferrooxydans</name>
    <dbReference type="NCBI Taxonomy" id="471514"/>
    <lineage>
        <taxon>Bacteria</taxon>
        <taxon>Bacillati</taxon>
        <taxon>Bacillota</taxon>
        <taxon>Bacilli</taxon>
        <taxon>Bacillales</taxon>
        <taxon>Alicyclobacillaceae</taxon>
        <taxon>Alicyclobacillus</taxon>
    </lineage>
</organism>
<gene>
    <name evidence="1" type="ORF">AN477_02060</name>
</gene>
<dbReference type="Proteomes" id="UP000050482">
    <property type="component" value="Unassembled WGS sequence"/>
</dbReference>
<evidence type="ECO:0000313" key="2">
    <source>
        <dbReference type="Proteomes" id="UP000050482"/>
    </source>
</evidence>
<dbReference type="AlphaFoldDB" id="A0A0P9GWK7"/>
<sequence length="75" mass="8292">MAQGGQMTIWVGRFVFCCNVYHHALGYKFAGVNKVQFDSVGKPVPVRQMRLGDELFFSDSTNPSGSAHGVSIWLL</sequence>
<evidence type="ECO:0000313" key="1">
    <source>
        <dbReference type="EMBL" id="KPV45708.1"/>
    </source>
</evidence>
<reference evidence="1 2" key="1">
    <citation type="submission" date="2015-09" db="EMBL/GenBank/DDBJ databases">
        <title>Draft genome sequence of Alicyclobacillus ferrooxydans DSM 22381.</title>
        <authorList>
            <person name="Hemp J."/>
        </authorList>
    </citation>
    <scope>NUCLEOTIDE SEQUENCE [LARGE SCALE GENOMIC DNA]</scope>
    <source>
        <strain evidence="1 2">TC-34</strain>
    </source>
</reference>